<dbReference type="OMA" id="RDPDYQN"/>
<feature type="domain" description="SH2" evidence="15">
    <location>
        <begin position="279"/>
        <end position="327"/>
    </location>
</feature>
<comment type="catalytic activity">
    <reaction evidence="13">
        <text>L-tyrosyl-[protein] + ATP = O-phospho-L-tyrosyl-[protein] + ADP + H(+)</text>
        <dbReference type="Rhea" id="RHEA:10596"/>
        <dbReference type="Rhea" id="RHEA-COMP:10136"/>
        <dbReference type="Rhea" id="RHEA-COMP:20101"/>
        <dbReference type="ChEBI" id="CHEBI:15378"/>
        <dbReference type="ChEBI" id="CHEBI:30616"/>
        <dbReference type="ChEBI" id="CHEBI:46858"/>
        <dbReference type="ChEBI" id="CHEBI:61978"/>
        <dbReference type="ChEBI" id="CHEBI:456216"/>
        <dbReference type="EC" id="2.7.10.2"/>
    </reaction>
</comment>
<comment type="caution">
    <text evidence="17">The sequence shown here is derived from an EMBL/GenBank/DDBJ whole genome shotgun (WGS) entry which is preliminary data.</text>
</comment>
<reference evidence="17 18" key="1">
    <citation type="journal article" date="2020" name="Cell">
        <title>Large-Scale Comparative Analyses of Tick Genomes Elucidate Their Genetic Diversity and Vector Capacities.</title>
        <authorList>
            <consortium name="Tick Genome and Microbiome Consortium (TIGMIC)"/>
            <person name="Jia N."/>
            <person name="Wang J."/>
            <person name="Shi W."/>
            <person name="Du L."/>
            <person name="Sun Y."/>
            <person name="Zhan W."/>
            <person name="Jiang J.F."/>
            <person name="Wang Q."/>
            <person name="Zhang B."/>
            <person name="Ji P."/>
            <person name="Bell-Sakyi L."/>
            <person name="Cui X.M."/>
            <person name="Yuan T.T."/>
            <person name="Jiang B.G."/>
            <person name="Yang W.F."/>
            <person name="Lam T.T."/>
            <person name="Chang Q.C."/>
            <person name="Ding S.J."/>
            <person name="Wang X.J."/>
            <person name="Zhu J.G."/>
            <person name="Ruan X.D."/>
            <person name="Zhao L."/>
            <person name="Wei J.T."/>
            <person name="Ye R.Z."/>
            <person name="Que T.C."/>
            <person name="Du C.H."/>
            <person name="Zhou Y.H."/>
            <person name="Cheng J.X."/>
            <person name="Dai P.F."/>
            <person name="Guo W.B."/>
            <person name="Han X.H."/>
            <person name="Huang E.J."/>
            <person name="Li L.F."/>
            <person name="Wei W."/>
            <person name="Gao Y.C."/>
            <person name="Liu J.Z."/>
            <person name="Shao H.Z."/>
            <person name="Wang X."/>
            <person name="Wang C.C."/>
            <person name="Yang T.C."/>
            <person name="Huo Q.B."/>
            <person name="Li W."/>
            <person name="Chen H.Y."/>
            <person name="Chen S.E."/>
            <person name="Zhou L.G."/>
            <person name="Ni X.B."/>
            <person name="Tian J.H."/>
            <person name="Sheng Y."/>
            <person name="Liu T."/>
            <person name="Pan Y.S."/>
            <person name="Xia L.Y."/>
            <person name="Li J."/>
            <person name="Zhao F."/>
            <person name="Cao W.C."/>
        </authorList>
    </citation>
    <scope>NUCLEOTIDE SEQUENCE [LARGE SCALE GENOMIC DNA]</scope>
    <source>
        <strain evidence="17">HaeL-2018</strain>
    </source>
</reference>
<keyword evidence="12" id="KW-0727">SH2 domain</keyword>
<proteinExistence type="inferred from homology"/>
<feature type="repeat" description="ANK" evidence="11">
    <location>
        <begin position="144"/>
        <end position="176"/>
    </location>
</feature>
<dbReference type="PROSITE" id="PS50297">
    <property type="entry name" value="ANK_REP_REGION"/>
    <property type="match status" value="3"/>
</dbReference>
<evidence type="ECO:0000256" key="9">
    <source>
        <dbReference type="ARBA" id="ARBA00023137"/>
    </source>
</evidence>
<keyword evidence="6 13" id="KW-0418">Kinase</keyword>
<dbReference type="Gene3D" id="1.10.510.10">
    <property type="entry name" value="Transferase(Phosphotransferase) domain 1"/>
    <property type="match status" value="1"/>
</dbReference>
<dbReference type="PANTHER" id="PTHR24418">
    <property type="entry name" value="TYROSINE-PROTEIN KINASE"/>
    <property type="match status" value="1"/>
</dbReference>
<dbReference type="PROSITE" id="PS50001">
    <property type="entry name" value="SH2"/>
    <property type="match status" value="2"/>
</dbReference>
<evidence type="ECO:0000256" key="7">
    <source>
        <dbReference type="ARBA" id="ARBA00022840"/>
    </source>
</evidence>
<dbReference type="GO" id="GO:0044218">
    <property type="term" value="C:other organism cell membrane"/>
    <property type="evidence" value="ECO:0007669"/>
    <property type="project" value="UniProtKB-KW"/>
</dbReference>
<evidence type="ECO:0000256" key="6">
    <source>
        <dbReference type="ARBA" id="ARBA00022777"/>
    </source>
</evidence>
<evidence type="ECO:0000256" key="12">
    <source>
        <dbReference type="PROSITE-ProRule" id="PRU00191"/>
    </source>
</evidence>
<keyword evidence="3" id="KW-1052">Target cell membrane</keyword>
<keyword evidence="7 13" id="KW-0067">ATP-binding</keyword>
<evidence type="ECO:0000256" key="1">
    <source>
        <dbReference type="ARBA" id="ARBA00004175"/>
    </source>
</evidence>
<dbReference type="Proteomes" id="UP000821853">
    <property type="component" value="Chromosome 3"/>
</dbReference>
<dbReference type="InterPro" id="IPR001245">
    <property type="entry name" value="Ser-Thr/Tyr_kinase_cat_dom"/>
</dbReference>
<dbReference type="Pfam" id="PF00017">
    <property type="entry name" value="SH2"/>
    <property type="match status" value="2"/>
</dbReference>
<dbReference type="EC" id="2.7.10.2" evidence="13"/>
<accession>A0A9J6FU46</accession>
<dbReference type="SMART" id="SM00248">
    <property type="entry name" value="ANK"/>
    <property type="match status" value="4"/>
</dbReference>
<feature type="repeat" description="ANK" evidence="11">
    <location>
        <begin position="211"/>
        <end position="243"/>
    </location>
</feature>
<evidence type="ECO:0000313" key="17">
    <source>
        <dbReference type="EMBL" id="KAH9369710.1"/>
    </source>
</evidence>
<evidence type="ECO:0000256" key="4">
    <source>
        <dbReference type="ARBA" id="ARBA00022679"/>
    </source>
</evidence>
<dbReference type="SUPFAM" id="SSF48403">
    <property type="entry name" value="Ankyrin repeat"/>
    <property type="match status" value="1"/>
</dbReference>
<dbReference type="InterPro" id="IPR000719">
    <property type="entry name" value="Prot_kinase_dom"/>
</dbReference>
<evidence type="ECO:0000256" key="3">
    <source>
        <dbReference type="ARBA" id="ARBA00022537"/>
    </source>
</evidence>
<dbReference type="AlphaFoldDB" id="A0A9J6FU46"/>
<dbReference type="SMART" id="SM00252">
    <property type="entry name" value="SH2"/>
    <property type="match status" value="2"/>
</dbReference>
<dbReference type="Pfam" id="PF07714">
    <property type="entry name" value="PK_Tyr_Ser-Thr"/>
    <property type="match status" value="2"/>
</dbReference>
<dbReference type="InterPro" id="IPR011009">
    <property type="entry name" value="Kinase-like_dom_sf"/>
</dbReference>
<protein>
    <recommendedName>
        <fullName evidence="13">Tyrosine-protein kinase</fullName>
        <ecNumber evidence="13">2.7.10.2</ecNumber>
    </recommendedName>
</protein>
<dbReference type="InterPro" id="IPR000980">
    <property type="entry name" value="SH2"/>
</dbReference>
<dbReference type="PROSITE" id="PS50088">
    <property type="entry name" value="ANK_REPEAT"/>
    <property type="match status" value="3"/>
</dbReference>
<keyword evidence="8" id="KW-0528">Neurotoxin</keyword>
<keyword evidence="8" id="KW-0800">Toxin</keyword>
<dbReference type="Pfam" id="PF00023">
    <property type="entry name" value="Ank"/>
    <property type="match status" value="1"/>
</dbReference>
<dbReference type="PIRSF" id="PIRSF000654">
    <property type="entry name" value="Integrin-linked_kinase"/>
    <property type="match status" value="1"/>
</dbReference>
<dbReference type="SUPFAM" id="SSF55550">
    <property type="entry name" value="SH2 domain"/>
    <property type="match status" value="2"/>
</dbReference>
<dbReference type="GO" id="GO:0004715">
    <property type="term" value="F:non-membrane spanning protein tyrosine kinase activity"/>
    <property type="evidence" value="ECO:0007669"/>
    <property type="project" value="UniProtKB-EC"/>
</dbReference>
<dbReference type="PRINTS" id="PR00109">
    <property type="entry name" value="TYRKINASE"/>
</dbReference>
<dbReference type="Gene3D" id="1.25.40.20">
    <property type="entry name" value="Ankyrin repeat-containing domain"/>
    <property type="match status" value="1"/>
</dbReference>
<keyword evidence="18" id="KW-1185">Reference proteome</keyword>
<dbReference type="GO" id="GO:0002009">
    <property type="term" value="P:morphogenesis of an epithelium"/>
    <property type="evidence" value="ECO:0007669"/>
    <property type="project" value="UniProtKB-ARBA"/>
</dbReference>
<keyword evidence="4 13" id="KW-0808">Transferase</keyword>
<dbReference type="InterPro" id="IPR036860">
    <property type="entry name" value="SH2_dom_sf"/>
</dbReference>
<dbReference type="Gene3D" id="3.30.200.20">
    <property type="entry name" value="Phosphorylase Kinase, domain 1"/>
    <property type="match status" value="1"/>
</dbReference>
<evidence type="ECO:0000259" key="15">
    <source>
        <dbReference type="PROSITE" id="PS50001"/>
    </source>
</evidence>
<evidence type="ECO:0000256" key="8">
    <source>
        <dbReference type="ARBA" id="ARBA00023028"/>
    </source>
</evidence>
<keyword evidence="11" id="KW-0040">ANK repeat</keyword>
<dbReference type="InterPro" id="IPR036770">
    <property type="entry name" value="Ankyrin_rpt-contain_sf"/>
</dbReference>
<keyword evidence="8" id="KW-0638">Presynaptic neurotoxin</keyword>
<evidence type="ECO:0000313" key="18">
    <source>
        <dbReference type="Proteomes" id="UP000821853"/>
    </source>
</evidence>
<dbReference type="PROSITE" id="PS50011">
    <property type="entry name" value="PROTEIN_KINASE_DOM"/>
    <property type="match status" value="1"/>
</dbReference>
<dbReference type="OrthoDB" id="67310at2759"/>
<evidence type="ECO:0000256" key="13">
    <source>
        <dbReference type="RuleBase" id="RU362096"/>
    </source>
</evidence>
<dbReference type="EMBL" id="JABSTR010000005">
    <property type="protein sequence ID" value="KAH9369710.1"/>
    <property type="molecule type" value="Genomic_DNA"/>
</dbReference>
<evidence type="ECO:0000256" key="10">
    <source>
        <dbReference type="ARBA" id="ARBA00023298"/>
    </source>
</evidence>
<feature type="repeat" description="ANK" evidence="11">
    <location>
        <begin position="177"/>
        <end position="209"/>
    </location>
</feature>
<evidence type="ECO:0000256" key="14">
    <source>
        <dbReference type="SAM" id="MobiDB-lite"/>
    </source>
</evidence>
<dbReference type="VEuPathDB" id="VectorBase:HLOH_050773"/>
<keyword evidence="10" id="KW-1053">Target membrane</keyword>
<dbReference type="SUPFAM" id="SSF56112">
    <property type="entry name" value="Protein kinase-like (PK-like)"/>
    <property type="match status" value="1"/>
</dbReference>
<comment type="similarity">
    <text evidence="13">Belongs to the protein kinase superfamily. Tyr protein kinase family.</text>
</comment>
<feature type="domain" description="Protein kinase" evidence="16">
    <location>
        <begin position="391"/>
        <end position="669"/>
    </location>
</feature>
<sequence length="677" mass="73290">MAKCAMITRMGVHETQPEPLAREEGLFLVRPSGSSPGDFALSVAEKGHVLHLQVHRHREDAFFSVDGGPVVHGLEELVYQGSQEGGAPWGQPLGRPCPGGGPPPPDTRRHGRTNLLHRATRQGDLVVVNELLRVGYATEAKDEDGRTAVHLACLAGHTELLAALLAAGAAPSGPDVSGRHPLHYACEWEDEVMAEELLLAGASPQARDTDNGWVPLHVAAARGHIDVVRTLLHHGAPTRPRTVRRELPADLAAQGHHSDCVHLLETYERPASTYTRSSWLHPPHVDRECASRLLSTAEEGTFLVRRGRRGSYVLSLAGPSSVYHFEILSQGSYVAIDDGPLLPGCYAWSHDVAAALEHFFFFPVAPDEPPPVAPRSVTSQRQPSTLTAVISRDALRLGKPYPGGRRIWLVLQGIWLTPDGTEVSVAVKRLREVSANEGFAREAELMVDLRHPCVVRLLAVCLGPPLMMVQELLPLGSLLSYLHQGPAVVSLEEGRAPMGPPGASCTAILAARNLLLASRMQAGAPFPFPPDVTGARKYAVKISDFGLSRALAMGSDYYRATTGGRWPLKWYAPESVNFGTFSHASDAWSFGITLWEMYSLGELPYGSLTGVQVLALVESGERLACPEGCPDWAYAAMQHCWRISPDQRPPFAQLAALFASHCSTQQPHLCAGCQASQ</sequence>
<evidence type="ECO:0000256" key="11">
    <source>
        <dbReference type="PROSITE-ProRule" id="PRU00023"/>
    </source>
</evidence>
<evidence type="ECO:0000259" key="16">
    <source>
        <dbReference type="PROSITE" id="PS50011"/>
    </source>
</evidence>
<keyword evidence="9 13" id="KW-0829">Tyrosine-protein kinase</keyword>
<gene>
    <name evidence="17" type="ORF">HPB48_007677</name>
</gene>
<evidence type="ECO:0000256" key="5">
    <source>
        <dbReference type="ARBA" id="ARBA00022741"/>
    </source>
</evidence>
<feature type="domain" description="SH2" evidence="15">
    <location>
        <begin position="1"/>
        <end position="97"/>
    </location>
</feature>
<dbReference type="Pfam" id="PF12796">
    <property type="entry name" value="Ank_2"/>
    <property type="match status" value="1"/>
</dbReference>
<dbReference type="InterPro" id="IPR002110">
    <property type="entry name" value="Ankyrin_rpt"/>
</dbReference>
<dbReference type="GO" id="GO:0006887">
    <property type="term" value="P:exocytosis"/>
    <property type="evidence" value="ECO:0007669"/>
    <property type="project" value="UniProtKB-KW"/>
</dbReference>
<dbReference type="GO" id="GO:0044231">
    <property type="term" value="C:host cell presynaptic membrane"/>
    <property type="evidence" value="ECO:0007669"/>
    <property type="project" value="UniProtKB-KW"/>
</dbReference>
<organism evidence="17 18">
    <name type="scientific">Haemaphysalis longicornis</name>
    <name type="common">Bush tick</name>
    <dbReference type="NCBI Taxonomy" id="44386"/>
    <lineage>
        <taxon>Eukaryota</taxon>
        <taxon>Metazoa</taxon>
        <taxon>Ecdysozoa</taxon>
        <taxon>Arthropoda</taxon>
        <taxon>Chelicerata</taxon>
        <taxon>Arachnida</taxon>
        <taxon>Acari</taxon>
        <taxon>Parasitiformes</taxon>
        <taxon>Ixodida</taxon>
        <taxon>Ixodoidea</taxon>
        <taxon>Ixodidae</taxon>
        <taxon>Haemaphysalinae</taxon>
        <taxon>Haemaphysalis</taxon>
    </lineage>
</organism>
<dbReference type="InterPro" id="IPR050198">
    <property type="entry name" value="Non-receptor_tyrosine_kinases"/>
</dbReference>
<evidence type="ECO:0000256" key="2">
    <source>
        <dbReference type="ARBA" id="ARBA00022483"/>
    </source>
</evidence>
<name>A0A9J6FU46_HAELO</name>
<comment type="subcellular location">
    <subcellularLocation>
        <location evidence="1">Target cell membrane</location>
    </subcellularLocation>
</comment>
<feature type="region of interest" description="Disordered" evidence="14">
    <location>
        <begin position="83"/>
        <end position="108"/>
    </location>
</feature>
<keyword evidence="10" id="KW-0472">Membrane</keyword>
<dbReference type="GO" id="GO:0005524">
    <property type="term" value="F:ATP binding"/>
    <property type="evidence" value="ECO:0007669"/>
    <property type="project" value="UniProtKB-KW"/>
</dbReference>
<dbReference type="Gene3D" id="3.30.505.10">
    <property type="entry name" value="SH2 domain"/>
    <property type="match status" value="2"/>
</dbReference>
<keyword evidence="5 13" id="KW-0547">Nucleotide-binding</keyword>
<keyword evidence="2" id="KW-0268">Exocytosis</keyword>